<keyword evidence="3" id="KW-0503">Monooxygenase</keyword>
<dbReference type="SUPFAM" id="SSF51905">
    <property type="entry name" value="FAD/NAD(P)-binding domain"/>
    <property type="match status" value="1"/>
</dbReference>
<dbReference type="Proteomes" id="UP000053958">
    <property type="component" value="Unassembled WGS sequence"/>
</dbReference>
<dbReference type="STRING" id="1408163.A0A0F4YL14"/>
<keyword evidence="2" id="KW-0560">Oxidoreductase</keyword>
<evidence type="ECO:0000256" key="2">
    <source>
        <dbReference type="ARBA" id="ARBA00023002"/>
    </source>
</evidence>
<comment type="similarity">
    <text evidence="1">Belongs to the paxM FAD-dependent monooxygenase family.</text>
</comment>
<dbReference type="InterPro" id="IPR050493">
    <property type="entry name" value="FAD-dep_Monooxygenase_BioMet"/>
</dbReference>
<evidence type="ECO:0000256" key="1">
    <source>
        <dbReference type="ARBA" id="ARBA00007992"/>
    </source>
</evidence>
<dbReference type="GO" id="GO:0004497">
    <property type="term" value="F:monooxygenase activity"/>
    <property type="evidence" value="ECO:0007669"/>
    <property type="project" value="UniProtKB-KW"/>
</dbReference>
<protein>
    <submittedName>
        <fullName evidence="4">Uncharacterized protein</fullName>
    </submittedName>
</protein>
<dbReference type="OrthoDB" id="9993796at2759"/>
<accession>A0A0F4YL14</accession>
<dbReference type="Pfam" id="PF13450">
    <property type="entry name" value="NAD_binding_8"/>
    <property type="match status" value="1"/>
</dbReference>
<reference evidence="4 5" key="1">
    <citation type="submission" date="2015-04" db="EMBL/GenBank/DDBJ databases">
        <authorList>
            <person name="Heijne W.H."/>
            <person name="Fedorova N.D."/>
            <person name="Nierman W.C."/>
            <person name="Vollebregt A.W."/>
            <person name="Zhao Z."/>
            <person name="Wu L."/>
            <person name="Kumar M."/>
            <person name="Stam H."/>
            <person name="van den Berg M.A."/>
            <person name="Pel H.J."/>
        </authorList>
    </citation>
    <scope>NUCLEOTIDE SEQUENCE [LARGE SCALE GENOMIC DNA]</scope>
    <source>
        <strain evidence="4 5">CBS 393.64</strain>
    </source>
</reference>
<comment type="caution">
    <text evidence="4">The sequence shown here is derived from an EMBL/GenBank/DDBJ whole genome shotgun (WGS) entry which is preliminary data.</text>
</comment>
<dbReference type="GeneID" id="25320034"/>
<dbReference type="Gene3D" id="3.50.50.60">
    <property type="entry name" value="FAD/NAD(P)-binding domain"/>
    <property type="match status" value="2"/>
</dbReference>
<evidence type="ECO:0000313" key="4">
    <source>
        <dbReference type="EMBL" id="KKA18278.1"/>
    </source>
</evidence>
<sequence>MHNPGFLPPPDAFAPGPGDVSLDVGIVGAGIAGLSAAIALTRSGHRVEIFERSQFKSEVGAAIHSSPNATRILKYWGFDFERAQALDLEQHHLLKGSTLELLQVTDLTHIPAKYCNRYLSFHRVDLHSELRRLTVESPSSSGTQSRFAYKVTGFDSPAARTGQAAFRFLIPTKTLLEDEQTRLLFEDSTVRLTLAVGEDRRLVWYPCRGSVVAFEDIGIRPHHASNFWRRLPTFIPGSERSADQGQGAGQAIEDAAALGVLFSHFTPTDSVSSRLQLFESVRRDRASAIQIFSLVGTDQAEKMKEAAGVHIKDGKIPRKIIYSFSCHSFIDKQSAGSIALNTIDTENVLYIHPVCLIIKSINQPTYVLDMHRQTLAPNPTKAYQSISNHAMPLYNFINVCNVHKYIHRQDILHTVDTAREETTGAGTGGDDKKKEISFSFFFGYRVGAFIHTYIPYTVDVFYRRTKLRLRLGYTKQSLPCPDDGTEPKMAD</sequence>
<dbReference type="PANTHER" id="PTHR13789">
    <property type="entry name" value="MONOOXYGENASE"/>
    <property type="match status" value="1"/>
</dbReference>
<dbReference type="PANTHER" id="PTHR13789:SF215">
    <property type="entry name" value="FAD-BINDING DOMAIN-CONTAINING PROTEIN-RELATED"/>
    <property type="match status" value="1"/>
</dbReference>
<dbReference type="InterPro" id="IPR036188">
    <property type="entry name" value="FAD/NAD-bd_sf"/>
</dbReference>
<evidence type="ECO:0000313" key="5">
    <source>
        <dbReference type="Proteomes" id="UP000053958"/>
    </source>
</evidence>
<keyword evidence="5" id="KW-1185">Reference proteome</keyword>
<dbReference type="RefSeq" id="XP_013324890.1">
    <property type="nucleotide sequence ID" value="XM_013469436.1"/>
</dbReference>
<proteinExistence type="inferred from homology"/>
<dbReference type="EMBL" id="LASV01000473">
    <property type="protein sequence ID" value="KKA18278.1"/>
    <property type="molecule type" value="Genomic_DNA"/>
</dbReference>
<evidence type="ECO:0000256" key="3">
    <source>
        <dbReference type="ARBA" id="ARBA00023033"/>
    </source>
</evidence>
<name>A0A0F4YL14_RASE3</name>
<dbReference type="AlphaFoldDB" id="A0A0F4YL14"/>
<organism evidence="4 5">
    <name type="scientific">Rasamsonia emersonii (strain ATCC 16479 / CBS 393.64 / IMI 116815)</name>
    <dbReference type="NCBI Taxonomy" id="1408163"/>
    <lineage>
        <taxon>Eukaryota</taxon>
        <taxon>Fungi</taxon>
        <taxon>Dikarya</taxon>
        <taxon>Ascomycota</taxon>
        <taxon>Pezizomycotina</taxon>
        <taxon>Eurotiomycetes</taxon>
        <taxon>Eurotiomycetidae</taxon>
        <taxon>Eurotiales</taxon>
        <taxon>Trichocomaceae</taxon>
        <taxon>Rasamsonia</taxon>
    </lineage>
</organism>
<gene>
    <name evidence="4" type="ORF">T310_7769</name>
</gene>